<dbReference type="Proteomes" id="UP001196413">
    <property type="component" value="Unassembled WGS sequence"/>
</dbReference>
<accession>A0AAD5R6L5</accession>
<gene>
    <name evidence="1" type="ORF">KIN20_032464</name>
</gene>
<comment type="caution">
    <text evidence="1">The sequence shown here is derived from an EMBL/GenBank/DDBJ whole genome shotgun (WGS) entry which is preliminary data.</text>
</comment>
<dbReference type="InterPro" id="IPR036397">
    <property type="entry name" value="RNaseH_sf"/>
</dbReference>
<protein>
    <recommendedName>
        <fullName evidence="3">Transposase</fullName>
    </recommendedName>
</protein>
<proteinExistence type="predicted"/>
<dbReference type="GO" id="GO:0003676">
    <property type="term" value="F:nucleic acid binding"/>
    <property type="evidence" value="ECO:0007669"/>
    <property type="project" value="InterPro"/>
</dbReference>
<evidence type="ECO:0000313" key="1">
    <source>
        <dbReference type="EMBL" id="KAJ1370678.1"/>
    </source>
</evidence>
<evidence type="ECO:0000313" key="2">
    <source>
        <dbReference type="Proteomes" id="UP001196413"/>
    </source>
</evidence>
<keyword evidence="2" id="KW-1185">Reference proteome</keyword>
<organism evidence="1 2">
    <name type="scientific">Parelaphostrongylus tenuis</name>
    <name type="common">Meningeal worm</name>
    <dbReference type="NCBI Taxonomy" id="148309"/>
    <lineage>
        <taxon>Eukaryota</taxon>
        <taxon>Metazoa</taxon>
        <taxon>Ecdysozoa</taxon>
        <taxon>Nematoda</taxon>
        <taxon>Chromadorea</taxon>
        <taxon>Rhabditida</taxon>
        <taxon>Rhabditina</taxon>
        <taxon>Rhabditomorpha</taxon>
        <taxon>Strongyloidea</taxon>
        <taxon>Metastrongylidae</taxon>
        <taxon>Parelaphostrongylus</taxon>
    </lineage>
</organism>
<reference evidence="1" key="1">
    <citation type="submission" date="2021-06" db="EMBL/GenBank/DDBJ databases">
        <title>Parelaphostrongylus tenuis whole genome reference sequence.</title>
        <authorList>
            <person name="Garwood T.J."/>
            <person name="Larsen P.A."/>
            <person name="Fountain-Jones N.M."/>
            <person name="Garbe J.R."/>
            <person name="Macchietto M.G."/>
            <person name="Kania S.A."/>
            <person name="Gerhold R.W."/>
            <person name="Richards J.E."/>
            <person name="Wolf T.M."/>
        </authorList>
    </citation>
    <scope>NUCLEOTIDE SEQUENCE</scope>
    <source>
        <strain evidence="1">MNPRO001-30</strain>
        <tissue evidence="1">Meninges</tissue>
    </source>
</reference>
<dbReference type="Gene3D" id="3.30.420.10">
    <property type="entry name" value="Ribonuclease H-like superfamily/Ribonuclease H"/>
    <property type="match status" value="1"/>
</dbReference>
<dbReference type="EMBL" id="JAHQIW010006832">
    <property type="protein sequence ID" value="KAJ1370678.1"/>
    <property type="molecule type" value="Genomic_DNA"/>
</dbReference>
<sequence>MQSHVLRKKSTVLAWEHLDHPPYSPELSPPELYLFRSLEQWFDKNAAFRDINHLCRELTG</sequence>
<name>A0AAD5R6L5_PARTN</name>
<evidence type="ECO:0008006" key="3">
    <source>
        <dbReference type="Google" id="ProtNLM"/>
    </source>
</evidence>
<dbReference type="AlphaFoldDB" id="A0AAD5R6L5"/>